<comment type="caution">
    <text evidence="2">The sequence shown here is derived from an EMBL/GenBank/DDBJ whole genome shotgun (WGS) entry which is preliminary data.</text>
</comment>
<feature type="transmembrane region" description="Helical" evidence="1">
    <location>
        <begin position="7"/>
        <end position="25"/>
    </location>
</feature>
<reference evidence="2 3" key="1">
    <citation type="submission" date="2020-08" db="EMBL/GenBank/DDBJ databases">
        <title>A Genomic Blueprint of the Chicken Gut Microbiome.</title>
        <authorList>
            <person name="Gilroy R."/>
            <person name="Ravi A."/>
            <person name="Getino M."/>
            <person name="Pursley I."/>
            <person name="Horton D.L."/>
            <person name="Alikhan N.-F."/>
            <person name="Baker D."/>
            <person name="Gharbi K."/>
            <person name="Hall N."/>
            <person name="Watson M."/>
            <person name="Adriaenssens E.M."/>
            <person name="Foster-Nyarko E."/>
            <person name="Jarju S."/>
            <person name="Secka A."/>
            <person name="Antonio M."/>
            <person name="Oren A."/>
            <person name="Chaudhuri R."/>
            <person name="La Ragione R.M."/>
            <person name="Hildebrand F."/>
            <person name="Pallen M.J."/>
        </authorList>
    </citation>
    <scope>NUCLEOTIDE SEQUENCE [LARGE SCALE GENOMIC DNA]</scope>
    <source>
        <strain evidence="2 3">Sa1CVA4</strain>
    </source>
</reference>
<protein>
    <submittedName>
        <fullName evidence="2">HEAT repeat domain-containing protein</fullName>
    </submittedName>
</protein>
<keyword evidence="3" id="KW-1185">Reference proteome</keyword>
<evidence type="ECO:0000313" key="2">
    <source>
        <dbReference type="EMBL" id="MBD8019156.1"/>
    </source>
</evidence>
<organism evidence="2 3">
    <name type="scientific">Kaistella pullorum</name>
    <dbReference type="NCBI Taxonomy" id="2763074"/>
    <lineage>
        <taxon>Bacteria</taxon>
        <taxon>Pseudomonadati</taxon>
        <taxon>Bacteroidota</taxon>
        <taxon>Flavobacteriia</taxon>
        <taxon>Flavobacteriales</taxon>
        <taxon>Weeksellaceae</taxon>
        <taxon>Chryseobacterium group</taxon>
        <taxon>Kaistella</taxon>
    </lineage>
</organism>
<sequence length="225" mass="26236">MTTTIKKILPYFLTSIFVVGLWWVLTWTNNYAWNPVGKELLMLEIALISIFYYKTLFWLVIANVTVFTVRQLMRKNYKTTAISALLTISFYFFVGQVVDKKCAFHYYSVFHNQSVSEEYIDRPILEAGYQIGPIITENIADKEMKYRRYAIGGLEKIKYKPATPTLTKILLDKSELEVFRADAYEALTAFDTEETRKILTDFENQATDSLDKKVVELGEYFINNK</sequence>
<dbReference type="Gene3D" id="1.25.10.10">
    <property type="entry name" value="Leucine-rich Repeat Variant"/>
    <property type="match status" value="1"/>
</dbReference>
<evidence type="ECO:0000313" key="3">
    <source>
        <dbReference type="Proteomes" id="UP000626242"/>
    </source>
</evidence>
<dbReference type="InterPro" id="IPR011989">
    <property type="entry name" value="ARM-like"/>
</dbReference>
<dbReference type="Proteomes" id="UP000626242">
    <property type="component" value="Unassembled WGS sequence"/>
</dbReference>
<accession>A0ABR8WPZ1</accession>
<keyword evidence="1" id="KW-0472">Membrane</keyword>
<gene>
    <name evidence="2" type="ORF">H9628_11825</name>
</gene>
<name>A0ABR8WPZ1_9FLAO</name>
<dbReference type="EMBL" id="JACSPS010000019">
    <property type="protein sequence ID" value="MBD8019156.1"/>
    <property type="molecule type" value="Genomic_DNA"/>
</dbReference>
<evidence type="ECO:0000256" key="1">
    <source>
        <dbReference type="SAM" id="Phobius"/>
    </source>
</evidence>
<feature type="transmembrane region" description="Helical" evidence="1">
    <location>
        <begin position="45"/>
        <end position="69"/>
    </location>
</feature>
<feature type="transmembrane region" description="Helical" evidence="1">
    <location>
        <begin position="81"/>
        <end position="98"/>
    </location>
</feature>
<keyword evidence="1" id="KW-0812">Transmembrane</keyword>
<keyword evidence="1" id="KW-1133">Transmembrane helix</keyword>
<proteinExistence type="predicted"/>